<feature type="region of interest" description="Disordered" evidence="1">
    <location>
        <begin position="23"/>
        <end position="153"/>
    </location>
</feature>
<evidence type="ECO:0000313" key="2">
    <source>
        <dbReference type="EMBL" id="CAD8705334.1"/>
    </source>
</evidence>
<protein>
    <submittedName>
        <fullName evidence="2">Uncharacterized protein</fullName>
    </submittedName>
</protein>
<sequence>MSATLVNAAARFGASWLPRERTRCRRRGESAGDTGGGPVWRGDGSALGEPVLTPWSVAAGAGGKVGTRHSKQQVRPSRGVGPAAASGASDEQQQDASAREQRWSDNGSGSAPAGAGSEAAHVHLRKVPSSRRWPSLHPHTAAATPSSPTTGRYEIDYTTPGGPGLRQALRELGGQARHATELQAPVESVFERSGGFVYIRNFFSPRDFEMLLDECEALKAEVGAERRACARQRLGMMVPQDHLVHSAFMNERVAERLSGLVGQMLQPADVPVEYRVYPIGSCMEWHKDVALYTQPQYELVFTLSNTSDSQTQWQDAHGQRRGGWTEPNSIIVVRAESVVHRVTPITVGERGIVKFVYTTTLEKTADYYDNLLTYS</sequence>
<evidence type="ECO:0000256" key="1">
    <source>
        <dbReference type="SAM" id="MobiDB-lite"/>
    </source>
</evidence>
<name>A0A7S0X8M6_9CHLO</name>
<feature type="compositionally biased region" description="Low complexity" evidence="1">
    <location>
        <begin position="137"/>
        <end position="150"/>
    </location>
</feature>
<accession>A0A7S0X8M6</accession>
<reference evidence="2" key="1">
    <citation type="submission" date="2021-01" db="EMBL/GenBank/DDBJ databases">
        <authorList>
            <person name="Corre E."/>
            <person name="Pelletier E."/>
            <person name="Niang G."/>
            <person name="Scheremetjew M."/>
            <person name="Finn R."/>
            <person name="Kale V."/>
            <person name="Holt S."/>
            <person name="Cochrane G."/>
            <person name="Meng A."/>
            <person name="Brown T."/>
            <person name="Cohen L."/>
        </authorList>
    </citation>
    <scope>NUCLEOTIDE SEQUENCE</scope>
    <source>
        <strain evidence="2">SL-175</strain>
    </source>
</reference>
<dbReference type="AlphaFoldDB" id="A0A7S0X8M6"/>
<feature type="compositionally biased region" description="Low complexity" evidence="1">
    <location>
        <begin position="107"/>
        <end position="119"/>
    </location>
</feature>
<dbReference type="Gene3D" id="2.60.120.620">
    <property type="entry name" value="q2cbj1_9rhob like domain"/>
    <property type="match status" value="1"/>
</dbReference>
<dbReference type="EMBL" id="HBFC01013732">
    <property type="protein sequence ID" value="CAD8705334.1"/>
    <property type="molecule type" value="Transcribed_RNA"/>
</dbReference>
<organism evidence="2">
    <name type="scientific">Mantoniella antarctica</name>
    <dbReference type="NCBI Taxonomy" id="81844"/>
    <lineage>
        <taxon>Eukaryota</taxon>
        <taxon>Viridiplantae</taxon>
        <taxon>Chlorophyta</taxon>
        <taxon>Mamiellophyceae</taxon>
        <taxon>Mamiellales</taxon>
        <taxon>Mamiellaceae</taxon>
        <taxon>Mantoniella</taxon>
    </lineage>
</organism>
<dbReference type="SUPFAM" id="SSF51197">
    <property type="entry name" value="Clavaminate synthase-like"/>
    <property type="match status" value="1"/>
</dbReference>
<proteinExistence type="predicted"/>
<gene>
    <name evidence="2" type="ORF">MANT1106_LOCUS8017</name>
</gene>